<sequence>MDDEHWLYSRTSTTTPTNSTDSSAFSSTEAESYRAKRRSRKLADQGTRSSDESQKTKRTSVLDNARLISKSYGVKNLKAVKLLEELKRPKQPVSPGARLTSFLNSIFQSNAKKVKLCSVSKTTEVKSTSSRSCFSRTRYTTDNNNCNNLKRSVRDYPVRGAVDGDSRDSIYNNITRKKRPIPEFTGKKSVGIKANIHHNELTCITRKISFKNSITSCRDEDEEEEDDVWSYSSSDLFELDSHRIGITTRNRSVSDDYFRQRMVGNTFF</sequence>
<protein>
    <recommendedName>
        <fullName evidence="11">Protein BIG GRAIN 1-like B</fullName>
    </recommendedName>
</protein>
<evidence type="ECO:0000313" key="10">
    <source>
        <dbReference type="Proteomes" id="UP000489600"/>
    </source>
</evidence>
<evidence type="ECO:0000256" key="3">
    <source>
        <dbReference type="ARBA" id="ARBA00010067"/>
    </source>
</evidence>
<evidence type="ECO:0000256" key="6">
    <source>
        <dbReference type="ARBA" id="ARBA00023136"/>
    </source>
</evidence>
<evidence type="ECO:0000256" key="2">
    <source>
        <dbReference type="ARBA" id="ARBA00004236"/>
    </source>
</evidence>
<keyword evidence="5" id="KW-1003">Cell membrane</keyword>
<gene>
    <name evidence="9" type="ORF">ANE_LOCUS2953</name>
</gene>
<evidence type="ECO:0000313" key="9">
    <source>
        <dbReference type="EMBL" id="VVA92508.1"/>
    </source>
</evidence>
<keyword evidence="7" id="KW-0927">Auxin signaling pathway</keyword>
<dbReference type="Proteomes" id="UP000489600">
    <property type="component" value="Unassembled WGS sequence"/>
</dbReference>
<proteinExistence type="inferred from homology"/>
<dbReference type="InterPro" id="IPR039621">
    <property type="entry name" value="BG1-like"/>
</dbReference>
<keyword evidence="6" id="KW-0472">Membrane</keyword>
<comment type="function">
    <text evidence="1">Involved in auxin transport. Regulator of the auxin signaling pathway.</text>
</comment>
<dbReference type="GO" id="GO:0009734">
    <property type="term" value="P:auxin-activated signaling pathway"/>
    <property type="evidence" value="ECO:0007669"/>
    <property type="project" value="UniProtKB-KW"/>
</dbReference>
<feature type="region of interest" description="Disordered" evidence="8">
    <location>
        <begin position="1"/>
        <end position="59"/>
    </location>
</feature>
<evidence type="ECO:0000256" key="8">
    <source>
        <dbReference type="SAM" id="MobiDB-lite"/>
    </source>
</evidence>
<comment type="similarity">
    <text evidence="3">Belongs to the BIG GRAIN 1 (BG1) plant protein family.</text>
</comment>
<dbReference type="EMBL" id="CABITT030000001">
    <property type="protein sequence ID" value="VVA92508.1"/>
    <property type="molecule type" value="Genomic_DNA"/>
</dbReference>
<keyword evidence="10" id="KW-1185">Reference proteome</keyword>
<dbReference type="PANTHER" id="PTHR33541">
    <property type="entry name" value="PROTEIN BIG GRAIN 1-LIKE A-RELATED"/>
    <property type="match status" value="1"/>
</dbReference>
<name>A0A565ASY0_9BRAS</name>
<dbReference type="GO" id="GO:0005886">
    <property type="term" value="C:plasma membrane"/>
    <property type="evidence" value="ECO:0007669"/>
    <property type="project" value="UniProtKB-SubCell"/>
</dbReference>
<comment type="caution">
    <text evidence="9">The sequence shown here is derived from an EMBL/GenBank/DDBJ whole genome shotgun (WGS) entry which is preliminary data.</text>
</comment>
<dbReference type="AlphaFoldDB" id="A0A565ASY0"/>
<dbReference type="PANTHER" id="PTHR33541:SF13">
    <property type="entry name" value="PROTEIN BIG GRAIN 1-LIKE B-RELATED"/>
    <property type="match status" value="1"/>
</dbReference>
<evidence type="ECO:0000256" key="1">
    <source>
        <dbReference type="ARBA" id="ARBA00002281"/>
    </source>
</evidence>
<organism evidence="9 10">
    <name type="scientific">Arabis nemorensis</name>
    <dbReference type="NCBI Taxonomy" id="586526"/>
    <lineage>
        <taxon>Eukaryota</taxon>
        <taxon>Viridiplantae</taxon>
        <taxon>Streptophyta</taxon>
        <taxon>Embryophyta</taxon>
        <taxon>Tracheophyta</taxon>
        <taxon>Spermatophyta</taxon>
        <taxon>Magnoliopsida</taxon>
        <taxon>eudicotyledons</taxon>
        <taxon>Gunneridae</taxon>
        <taxon>Pentapetalae</taxon>
        <taxon>rosids</taxon>
        <taxon>malvids</taxon>
        <taxon>Brassicales</taxon>
        <taxon>Brassicaceae</taxon>
        <taxon>Arabideae</taxon>
        <taxon>Arabis</taxon>
    </lineage>
</organism>
<dbReference type="OrthoDB" id="680041at2759"/>
<comment type="subcellular location">
    <subcellularLocation>
        <location evidence="2">Cell membrane</location>
    </subcellularLocation>
</comment>
<evidence type="ECO:0000256" key="4">
    <source>
        <dbReference type="ARBA" id="ARBA00022448"/>
    </source>
</evidence>
<feature type="compositionally biased region" description="Low complexity" evidence="8">
    <location>
        <begin position="9"/>
        <end position="23"/>
    </location>
</feature>
<reference evidence="9" key="1">
    <citation type="submission" date="2019-07" db="EMBL/GenBank/DDBJ databases">
        <authorList>
            <person name="Dittberner H."/>
        </authorList>
    </citation>
    <scope>NUCLEOTIDE SEQUENCE [LARGE SCALE GENOMIC DNA]</scope>
</reference>
<evidence type="ECO:0000256" key="7">
    <source>
        <dbReference type="ARBA" id="ARBA00023294"/>
    </source>
</evidence>
<evidence type="ECO:0008006" key="11">
    <source>
        <dbReference type="Google" id="ProtNLM"/>
    </source>
</evidence>
<accession>A0A565ASY0</accession>
<keyword evidence="4" id="KW-0813">Transport</keyword>
<evidence type="ECO:0000256" key="5">
    <source>
        <dbReference type="ARBA" id="ARBA00022475"/>
    </source>
</evidence>